<comment type="caution">
    <text evidence="4">The sequence shown here is derived from an EMBL/GenBank/DDBJ whole genome shotgun (WGS) entry which is preliminary data.</text>
</comment>
<keyword evidence="2" id="KW-1133">Transmembrane helix</keyword>
<accession>A0A060SLS1</accession>
<reference evidence="4" key="1">
    <citation type="submission" date="2014-01" db="EMBL/GenBank/DDBJ databases">
        <title>The genome of the white-rot fungus Pycnoporus cinnabarinus: a basidiomycete model with a versatile arsenal for lignocellulosic biomass breakdown.</title>
        <authorList>
            <person name="Levasseur A."/>
            <person name="Lomascolo A."/>
            <person name="Ruiz-Duenas F.J."/>
            <person name="Uzan E."/>
            <person name="Piumi F."/>
            <person name="Kues U."/>
            <person name="Ram A.F.J."/>
            <person name="Murat C."/>
            <person name="Haon M."/>
            <person name="Benoit I."/>
            <person name="Arfi Y."/>
            <person name="Chevret D."/>
            <person name="Drula E."/>
            <person name="Kwon M.J."/>
            <person name="Gouret P."/>
            <person name="Lesage-Meessen L."/>
            <person name="Lombard V."/>
            <person name="Mariette J."/>
            <person name="Noirot C."/>
            <person name="Park J."/>
            <person name="Patyshakuliyeva A."/>
            <person name="Wieneger R.A.B."/>
            <person name="Wosten H.A.B."/>
            <person name="Martin F."/>
            <person name="Coutinho P.M."/>
            <person name="de Vries R."/>
            <person name="Martinez A.T."/>
            <person name="Klopp C."/>
            <person name="Pontarotti P."/>
            <person name="Henrissat B."/>
            <person name="Record E."/>
        </authorList>
    </citation>
    <scope>NUCLEOTIDE SEQUENCE [LARGE SCALE GENOMIC DNA]</scope>
    <source>
        <strain evidence="4">BRFM137</strain>
    </source>
</reference>
<evidence type="ECO:0000256" key="1">
    <source>
        <dbReference type="SAM" id="MobiDB-lite"/>
    </source>
</evidence>
<dbReference type="OrthoDB" id="2748062at2759"/>
<dbReference type="InterPro" id="IPR045339">
    <property type="entry name" value="DUF6534"/>
</dbReference>
<dbReference type="AlphaFoldDB" id="A0A060SLS1"/>
<dbReference type="PANTHER" id="PTHR40465:SF1">
    <property type="entry name" value="DUF6534 DOMAIN-CONTAINING PROTEIN"/>
    <property type="match status" value="1"/>
</dbReference>
<evidence type="ECO:0000313" key="5">
    <source>
        <dbReference type="Proteomes" id="UP000029665"/>
    </source>
</evidence>
<dbReference type="HOGENOM" id="CLU_754676_0_0_1"/>
<keyword evidence="2" id="KW-0472">Membrane</keyword>
<dbReference type="PANTHER" id="PTHR40465">
    <property type="entry name" value="CHROMOSOME 1, WHOLE GENOME SHOTGUN SEQUENCE"/>
    <property type="match status" value="1"/>
</dbReference>
<feature type="transmembrane region" description="Helical" evidence="2">
    <location>
        <begin position="74"/>
        <end position="94"/>
    </location>
</feature>
<proteinExistence type="predicted"/>
<dbReference type="Pfam" id="PF20152">
    <property type="entry name" value="DUF6534"/>
    <property type="match status" value="1"/>
</dbReference>
<feature type="compositionally biased region" description="Polar residues" evidence="1">
    <location>
        <begin position="340"/>
        <end position="351"/>
    </location>
</feature>
<protein>
    <recommendedName>
        <fullName evidence="3">DUF6534 domain-containing protein</fullName>
    </recommendedName>
</protein>
<dbReference type="STRING" id="5643.A0A060SLS1"/>
<feature type="domain" description="DUF6534" evidence="3">
    <location>
        <begin position="158"/>
        <end position="272"/>
    </location>
</feature>
<gene>
    <name evidence="4" type="ORF">BN946_scf184772.g3</name>
</gene>
<evidence type="ECO:0000256" key="2">
    <source>
        <dbReference type="SAM" id="Phobius"/>
    </source>
</evidence>
<feature type="transmembrane region" description="Helical" evidence="2">
    <location>
        <begin position="106"/>
        <end position="126"/>
    </location>
</feature>
<feature type="transmembrane region" description="Helical" evidence="2">
    <location>
        <begin position="25"/>
        <end position="43"/>
    </location>
</feature>
<keyword evidence="5" id="KW-1185">Reference proteome</keyword>
<organism evidence="4 5">
    <name type="scientific">Pycnoporus cinnabarinus</name>
    <name type="common">Cinnabar-red polypore</name>
    <name type="synonym">Trametes cinnabarina</name>
    <dbReference type="NCBI Taxonomy" id="5643"/>
    <lineage>
        <taxon>Eukaryota</taxon>
        <taxon>Fungi</taxon>
        <taxon>Dikarya</taxon>
        <taxon>Basidiomycota</taxon>
        <taxon>Agaricomycotina</taxon>
        <taxon>Agaricomycetes</taxon>
        <taxon>Polyporales</taxon>
        <taxon>Polyporaceae</taxon>
        <taxon>Trametes</taxon>
    </lineage>
</organism>
<evidence type="ECO:0000259" key="3">
    <source>
        <dbReference type="Pfam" id="PF20152"/>
    </source>
</evidence>
<feature type="transmembrane region" description="Helical" evidence="2">
    <location>
        <begin position="184"/>
        <end position="211"/>
    </location>
</feature>
<name>A0A060SLS1_PYCCI</name>
<evidence type="ECO:0000313" key="4">
    <source>
        <dbReference type="EMBL" id="CDO75136.1"/>
    </source>
</evidence>
<keyword evidence="2" id="KW-0812">Transmembrane</keyword>
<dbReference type="Proteomes" id="UP000029665">
    <property type="component" value="Unassembled WGS sequence"/>
</dbReference>
<dbReference type="EMBL" id="CCBP010000241">
    <property type="protein sequence ID" value="CDO75136.1"/>
    <property type="molecule type" value="Genomic_DNA"/>
</dbReference>
<feature type="region of interest" description="Disordered" evidence="1">
    <location>
        <begin position="337"/>
        <end position="367"/>
    </location>
</feature>
<dbReference type="OMA" id="TIDMPRY"/>
<feature type="transmembrane region" description="Helical" evidence="2">
    <location>
        <begin position="146"/>
        <end position="172"/>
    </location>
</feature>
<sequence>MFALPLIALANDSLLIPIPSLDGTFGAILVSSVLVWETFHTAFGMYTSYHYLVTNYLNPFALLGGYYITMNSPFNLMIICAGLSITSCQTFFMRRVYLLVGGRSKILVASVVVFLIAELGLASAGTAEAKTSNRFIQPTFATFKHFTWIISVAFGMCAVADSILTAFLIYALRRARNGIKRTDNLLDVLVLYAISTGLLTGVFDILSFLFVSRPSYSIIWRAALTHVVYRAKALIQPSNFVWFAINTVATKMYTTSLLAANHDDTLISLNARQMLARQSSGGAAIYGETGPSNLHTLPTRSTFTLGDRWVLARGPRANGANRSADVIEMAVKAHPAFDTTGDSAPQSSVLHMSTKGRAMPRSDMATV</sequence>
<feature type="transmembrane region" description="Helical" evidence="2">
    <location>
        <begin position="50"/>
        <end position="68"/>
    </location>
</feature>